<dbReference type="OrthoDB" id="2898484at2759"/>
<proteinExistence type="predicted"/>
<evidence type="ECO:0000313" key="1">
    <source>
        <dbReference type="EMBL" id="KAF9440587.1"/>
    </source>
</evidence>
<sequence length="91" mass="10384">MSGEVWLVSGEGFVSLLGTATVHPFCSRYVSLQINLDLKKKKKRFGERNLMIWGCMLWDGVGYATRIDGKMDADLYVQILEDELQQSLGYY</sequence>
<dbReference type="EMBL" id="MU152411">
    <property type="protein sequence ID" value="KAF9440587.1"/>
    <property type="molecule type" value="Genomic_DNA"/>
</dbReference>
<dbReference type="AlphaFoldDB" id="A0A9P6BVB3"/>
<gene>
    <name evidence="1" type="ORF">P691DRAFT_687221</name>
</gene>
<protein>
    <submittedName>
        <fullName evidence="1">Uncharacterized protein</fullName>
    </submittedName>
</protein>
<dbReference type="Gene3D" id="3.30.420.10">
    <property type="entry name" value="Ribonuclease H-like superfamily/Ribonuclease H"/>
    <property type="match status" value="1"/>
</dbReference>
<keyword evidence="2" id="KW-1185">Reference proteome</keyword>
<comment type="caution">
    <text evidence="1">The sequence shown here is derived from an EMBL/GenBank/DDBJ whole genome shotgun (WGS) entry which is preliminary data.</text>
</comment>
<dbReference type="GO" id="GO:0003676">
    <property type="term" value="F:nucleic acid binding"/>
    <property type="evidence" value="ECO:0007669"/>
    <property type="project" value="InterPro"/>
</dbReference>
<reference evidence="1" key="1">
    <citation type="submission" date="2020-11" db="EMBL/GenBank/DDBJ databases">
        <authorList>
            <consortium name="DOE Joint Genome Institute"/>
            <person name="Ahrendt S."/>
            <person name="Riley R."/>
            <person name="Andreopoulos W."/>
            <person name="Labutti K."/>
            <person name="Pangilinan J."/>
            <person name="Ruiz-Duenas F.J."/>
            <person name="Barrasa J.M."/>
            <person name="Sanchez-Garcia M."/>
            <person name="Camarero S."/>
            <person name="Miyauchi S."/>
            <person name="Serrano A."/>
            <person name="Linde D."/>
            <person name="Babiker R."/>
            <person name="Drula E."/>
            <person name="Ayuso-Fernandez I."/>
            <person name="Pacheco R."/>
            <person name="Padilla G."/>
            <person name="Ferreira P."/>
            <person name="Barriuso J."/>
            <person name="Kellner H."/>
            <person name="Castanera R."/>
            <person name="Alfaro M."/>
            <person name="Ramirez L."/>
            <person name="Pisabarro A.G."/>
            <person name="Kuo A."/>
            <person name="Tritt A."/>
            <person name="Lipzen A."/>
            <person name="He G."/>
            <person name="Yan M."/>
            <person name="Ng V."/>
            <person name="Cullen D."/>
            <person name="Martin F."/>
            <person name="Rosso M.-N."/>
            <person name="Henrissat B."/>
            <person name="Hibbett D."/>
            <person name="Martinez A.T."/>
            <person name="Grigoriev I.V."/>
        </authorList>
    </citation>
    <scope>NUCLEOTIDE SEQUENCE</scope>
    <source>
        <strain evidence="1">MF-IS2</strain>
    </source>
</reference>
<dbReference type="Proteomes" id="UP000807342">
    <property type="component" value="Unassembled WGS sequence"/>
</dbReference>
<feature type="non-terminal residue" evidence="1">
    <location>
        <position position="91"/>
    </location>
</feature>
<dbReference type="InterPro" id="IPR036397">
    <property type="entry name" value="RNaseH_sf"/>
</dbReference>
<evidence type="ECO:0000313" key="2">
    <source>
        <dbReference type="Proteomes" id="UP000807342"/>
    </source>
</evidence>
<accession>A0A9P6BVB3</accession>
<name>A0A9P6BVB3_9AGAR</name>
<organism evidence="1 2">
    <name type="scientific">Macrolepiota fuliginosa MF-IS2</name>
    <dbReference type="NCBI Taxonomy" id="1400762"/>
    <lineage>
        <taxon>Eukaryota</taxon>
        <taxon>Fungi</taxon>
        <taxon>Dikarya</taxon>
        <taxon>Basidiomycota</taxon>
        <taxon>Agaricomycotina</taxon>
        <taxon>Agaricomycetes</taxon>
        <taxon>Agaricomycetidae</taxon>
        <taxon>Agaricales</taxon>
        <taxon>Agaricineae</taxon>
        <taxon>Agaricaceae</taxon>
        <taxon>Macrolepiota</taxon>
    </lineage>
</organism>